<reference evidence="5" key="1">
    <citation type="journal article" date="2019" name="Curr. Biol.">
        <title>Genome Sequence of Striga asiatica Provides Insight into the Evolution of Plant Parasitism.</title>
        <authorList>
            <person name="Yoshida S."/>
            <person name="Kim S."/>
            <person name="Wafula E.K."/>
            <person name="Tanskanen J."/>
            <person name="Kim Y.M."/>
            <person name="Honaas L."/>
            <person name="Yang Z."/>
            <person name="Spallek T."/>
            <person name="Conn C.E."/>
            <person name="Ichihashi Y."/>
            <person name="Cheong K."/>
            <person name="Cui S."/>
            <person name="Der J.P."/>
            <person name="Gundlach H."/>
            <person name="Jiao Y."/>
            <person name="Hori C."/>
            <person name="Ishida J.K."/>
            <person name="Kasahara H."/>
            <person name="Kiba T."/>
            <person name="Kim M.S."/>
            <person name="Koo N."/>
            <person name="Laohavisit A."/>
            <person name="Lee Y.H."/>
            <person name="Lumba S."/>
            <person name="McCourt P."/>
            <person name="Mortimer J.C."/>
            <person name="Mutuku J.M."/>
            <person name="Nomura T."/>
            <person name="Sasaki-Sekimoto Y."/>
            <person name="Seto Y."/>
            <person name="Wang Y."/>
            <person name="Wakatake T."/>
            <person name="Sakakibara H."/>
            <person name="Demura T."/>
            <person name="Yamaguchi S."/>
            <person name="Yoneyama K."/>
            <person name="Manabe R.I."/>
            <person name="Nelson D.C."/>
            <person name="Schulman A.H."/>
            <person name="Timko M.P."/>
            <person name="dePamphilis C.W."/>
            <person name="Choi D."/>
            <person name="Shirasu K."/>
        </authorList>
    </citation>
    <scope>NUCLEOTIDE SEQUENCE [LARGE SCALE GENOMIC DNA]</scope>
    <source>
        <strain evidence="5">cv. UVA1</strain>
    </source>
</reference>
<organism evidence="4 5">
    <name type="scientific">Striga asiatica</name>
    <name type="common">Asiatic witchweed</name>
    <name type="synonym">Buchnera asiatica</name>
    <dbReference type="NCBI Taxonomy" id="4170"/>
    <lineage>
        <taxon>Eukaryota</taxon>
        <taxon>Viridiplantae</taxon>
        <taxon>Streptophyta</taxon>
        <taxon>Embryophyta</taxon>
        <taxon>Tracheophyta</taxon>
        <taxon>Spermatophyta</taxon>
        <taxon>Magnoliopsida</taxon>
        <taxon>eudicotyledons</taxon>
        <taxon>Gunneridae</taxon>
        <taxon>Pentapetalae</taxon>
        <taxon>asterids</taxon>
        <taxon>lamiids</taxon>
        <taxon>Lamiales</taxon>
        <taxon>Orobanchaceae</taxon>
        <taxon>Buchnereae</taxon>
        <taxon>Striga</taxon>
    </lineage>
</organism>
<evidence type="ECO:0000256" key="1">
    <source>
        <dbReference type="ARBA" id="ARBA00022679"/>
    </source>
</evidence>
<dbReference type="NCBIfam" id="TIGR00055">
    <property type="entry name" value="uppS"/>
    <property type="match status" value="1"/>
</dbReference>
<dbReference type="GO" id="GO:0045547">
    <property type="term" value="F:ditrans,polycis-polyprenyl diphosphate synthase [(2E,6E)-farnesyl diphosphate specific] activity"/>
    <property type="evidence" value="ECO:0007669"/>
    <property type="project" value="TreeGrafter"/>
</dbReference>
<sequence length="308" mass="35285">MWDWRRLEAICGASERPTMPRGPAFGGVRATFGLCSKARSVLMEKEHNNWAFQLLEVFWSFLRKCIFSILSVGPIPQHIAFIMDGNRRYAKKRNLQEGAAGHRAGFSALMRMLQYCYELNVKYITIYAFSIDNFKRRPEEVQSTMQLIQEKIEGLLEEESIIHRYGVRVHFIGNMKLLSKPVQSAAERATRATAQNSRAVLSICLAYTSTDEILRAVEKTCSERKLEGRADVADVDRAMDMAVAPDPDVLVRTSGETRLSNFLLWQSTSTLLYSPGVLWPDIGFRHLVRAVLDFQRNFTYFEKKQKQS</sequence>
<evidence type="ECO:0000256" key="3">
    <source>
        <dbReference type="RuleBase" id="RU363018"/>
    </source>
</evidence>
<name>A0A5A7QSY4_STRAF</name>
<dbReference type="PANTHER" id="PTHR10291">
    <property type="entry name" value="DEHYDRODOLICHYL DIPHOSPHATE SYNTHASE FAMILY MEMBER"/>
    <property type="match status" value="1"/>
</dbReference>
<dbReference type="HAMAP" id="MF_01139">
    <property type="entry name" value="ISPT"/>
    <property type="match status" value="1"/>
</dbReference>
<dbReference type="FunFam" id="3.40.1180.10:FF:000005">
    <property type="entry name" value="Alkyl transferase"/>
    <property type="match status" value="1"/>
</dbReference>
<dbReference type="InterPro" id="IPR001441">
    <property type="entry name" value="UPP_synth-like"/>
</dbReference>
<dbReference type="PANTHER" id="PTHR10291:SF18">
    <property type="entry name" value="DEHYDRODOLICHYL DIPHOSPHATE SYNTHASE CPT3"/>
    <property type="match status" value="1"/>
</dbReference>
<dbReference type="PROSITE" id="PS01066">
    <property type="entry name" value="UPP_SYNTHASE"/>
    <property type="match status" value="1"/>
</dbReference>
<keyword evidence="1 3" id="KW-0808">Transferase</keyword>
<dbReference type="InterPro" id="IPR018520">
    <property type="entry name" value="UPP_synth-like_CS"/>
</dbReference>
<protein>
    <recommendedName>
        <fullName evidence="3">Alkyl transferase</fullName>
        <ecNumber evidence="3">2.5.1.-</ecNumber>
    </recommendedName>
</protein>
<keyword evidence="5" id="KW-1185">Reference proteome</keyword>
<dbReference type="SUPFAM" id="SSF64005">
    <property type="entry name" value="Undecaprenyl diphosphate synthase"/>
    <property type="match status" value="1"/>
</dbReference>
<gene>
    <name evidence="4" type="ORF">STAS_24641</name>
</gene>
<dbReference type="GO" id="GO:0005783">
    <property type="term" value="C:endoplasmic reticulum"/>
    <property type="evidence" value="ECO:0007669"/>
    <property type="project" value="TreeGrafter"/>
</dbReference>
<dbReference type="CDD" id="cd00475">
    <property type="entry name" value="Cis_IPPS"/>
    <property type="match status" value="1"/>
</dbReference>
<dbReference type="InterPro" id="IPR036424">
    <property type="entry name" value="UPP_synth-like_sf"/>
</dbReference>
<keyword evidence="2" id="KW-0460">Magnesium</keyword>
<dbReference type="GO" id="GO:0000287">
    <property type="term" value="F:magnesium ion binding"/>
    <property type="evidence" value="ECO:0007669"/>
    <property type="project" value="UniProtKB-ARBA"/>
</dbReference>
<dbReference type="EC" id="2.5.1.-" evidence="3"/>
<dbReference type="EMBL" id="BKCP01007959">
    <property type="protein sequence ID" value="GER47537.1"/>
    <property type="molecule type" value="Genomic_DNA"/>
</dbReference>
<dbReference type="OrthoDB" id="4173905at2759"/>
<dbReference type="Gene3D" id="3.40.1180.10">
    <property type="entry name" value="Decaprenyl diphosphate synthase-like"/>
    <property type="match status" value="1"/>
</dbReference>
<dbReference type="Pfam" id="PF01255">
    <property type="entry name" value="Prenyltransf"/>
    <property type="match status" value="1"/>
</dbReference>
<comment type="similarity">
    <text evidence="3">Belongs to the UPP synthase family.</text>
</comment>
<evidence type="ECO:0000256" key="2">
    <source>
        <dbReference type="ARBA" id="ARBA00022842"/>
    </source>
</evidence>
<proteinExistence type="inferred from homology"/>
<dbReference type="AlphaFoldDB" id="A0A5A7QSY4"/>
<evidence type="ECO:0000313" key="4">
    <source>
        <dbReference type="EMBL" id="GER47537.1"/>
    </source>
</evidence>
<evidence type="ECO:0000313" key="5">
    <source>
        <dbReference type="Proteomes" id="UP000325081"/>
    </source>
</evidence>
<accession>A0A5A7QSY4</accession>
<comment type="caution">
    <text evidence="4">The sequence shown here is derived from an EMBL/GenBank/DDBJ whole genome shotgun (WGS) entry which is preliminary data.</text>
</comment>
<dbReference type="GO" id="GO:0016094">
    <property type="term" value="P:polyprenol biosynthetic process"/>
    <property type="evidence" value="ECO:0007669"/>
    <property type="project" value="TreeGrafter"/>
</dbReference>
<dbReference type="Proteomes" id="UP000325081">
    <property type="component" value="Unassembled WGS sequence"/>
</dbReference>